<keyword evidence="4" id="KW-0812">Transmembrane</keyword>
<dbReference type="RefSeq" id="WP_038550338.1">
    <property type="nucleotide sequence ID" value="NZ_CP006842.1"/>
</dbReference>
<dbReference type="PANTHER" id="PTHR24421:SF63">
    <property type="entry name" value="SENSOR HISTIDINE KINASE DESK"/>
    <property type="match status" value="1"/>
</dbReference>
<dbReference type="EMBL" id="CP006842">
    <property type="protein sequence ID" value="AHW65328.1"/>
    <property type="molecule type" value="Genomic_DNA"/>
</dbReference>
<dbReference type="AlphaFoldDB" id="X5DQ51"/>
<feature type="domain" description="Signal transduction histidine kinase subgroup 3 dimerisation and phosphoacceptor" evidence="5">
    <location>
        <begin position="212"/>
        <end position="277"/>
    </location>
</feature>
<dbReference type="PANTHER" id="PTHR24421">
    <property type="entry name" value="NITRATE/NITRITE SENSOR PROTEIN NARX-RELATED"/>
    <property type="match status" value="1"/>
</dbReference>
<evidence type="ECO:0000313" key="7">
    <source>
        <dbReference type="Proteomes" id="UP000023703"/>
    </source>
</evidence>
<dbReference type="GO" id="GO:0000155">
    <property type="term" value="F:phosphorelay sensor kinase activity"/>
    <property type="evidence" value="ECO:0007669"/>
    <property type="project" value="InterPro"/>
</dbReference>
<proteinExistence type="predicted"/>
<dbReference type="Pfam" id="PF07730">
    <property type="entry name" value="HisKA_3"/>
    <property type="match status" value="1"/>
</dbReference>
<dbReference type="OrthoDB" id="5241784at2"/>
<dbReference type="Gene3D" id="1.20.5.1930">
    <property type="match status" value="1"/>
</dbReference>
<keyword evidence="3" id="KW-0902">Two-component regulatory system</keyword>
<accession>X5DQ51</accession>
<dbReference type="eggNOG" id="COG4585">
    <property type="taxonomic scope" value="Bacteria"/>
</dbReference>
<keyword evidence="4" id="KW-0472">Membrane</keyword>
<dbReference type="GO" id="GO:0046983">
    <property type="term" value="F:protein dimerization activity"/>
    <property type="evidence" value="ECO:0007669"/>
    <property type="project" value="InterPro"/>
</dbReference>
<keyword evidence="7" id="KW-1185">Reference proteome</keyword>
<keyword evidence="2 6" id="KW-0418">Kinase</keyword>
<keyword evidence="1" id="KW-0808">Transferase</keyword>
<evidence type="ECO:0000259" key="5">
    <source>
        <dbReference type="Pfam" id="PF07730"/>
    </source>
</evidence>
<dbReference type="GO" id="GO:0016020">
    <property type="term" value="C:membrane"/>
    <property type="evidence" value="ECO:0007669"/>
    <property type="project" value="InterPro"/>
</dbReference>
<keyword evidence="4" id="KW-1133">Transmembrane helix</keyword>
<dbReference type="STRING" id="1404245.CGLY_14460"/>
<dbReference type="Proteomes" id="UP000023703">
    <property type="component" value="Chromosome"/>
</dbReference>
<dbReference type="Gene3D" id="3.30.565.10">
    <property type="entry name" value="Histidine kinase-like ATPase, C-terminal domain"/>
    <property type="match status" value="1"/>
</dbReference>
<dbReference type="InterPro" id="IPR011712">
    <property type="entry name" value="Sig_transdc_His_kin_sub3_dim/P"/>
</dbReference>
<feature type="transmembrane region" description="Helical" evidence="4">
    <location>
        <begin position="97"/>
        <end position="118"/>
    </location>
</feature>
<evidence type="ECO:0000256" key="3">
    <source>
        <dbReference type="ARBA" id="ARBA00023012"/>
    </source>
</evidence>
<dbReference type="KEGG" id="cgy:CGLY_14460"/>
<feature type="transmembrane region" description="Helical" evidence="4">
    <location>
        <begin position="31"/>
        <end position="52"/>
    </location>
</feature>
<evidence type="ECO:0000256" key="2">
    <source>
        <dbReference type="ARBA" id="ARBA00022777"/>
    </source>
</evidence>
<organism evidence="6 7">
    <name type="scientific">Corynebacterium glyciniphilum AJ 3170</name>
    <dbReference type="NCBI Taxonomy" id="1404245"/>
    <lineage>
        <taxon>Bacteria</taxon>
        <taxon>Bacillati</taxon>
        <taxon>Actinomycetota</taxon>
        <taxon>Actinomycetes</taxon>
        <taxon>Mycobacteriales</taxon>
        <taxon>Corynebacteriaceae</taxon>
        <taxon>Corynebacterium</taxon>
    </lineage>
</organism>
<dbReference type="HOGENOM" id="CLU_000445_20_8_11"/>
<evidence type="ECO:0000256" key="4">
    <source>
        <dbReference type="SAM" id="Phobius"/>
    </source>
</evidence>
<dbReference type="InterPro" id="IPR050482">
    <property type="entry name" value="Sensor_HK_TwoCompSys"/>
</dbReference>
<evidence type="ECO:0000313" key="6">
    <source>
        <dbReference type="EMBL" id="AHW65328.1"/>
    </source>
</evidence>
<feature type="transmembrane region" description="Helical" evidence="4">
    <location>
        <begin position="151"/>
        <end position="169"/>
    </location>
</feature>
<name>X5DQ51_9CORY</name>
<sequence>MSTTLIDAVTRPRRTWRGLGAGAKLALYTRLSMHSVIVSIGVVAIVLPLLNLNPDVPLSGRQQLLVIGLALVLMTVTLVITEYRPEFNTRARPQTQRLLLAAALLSFVVWGMGVLMYLLGDGALALTGIFLMLVAITLAPLGVLPWLRWRWPVTLVLTTVTAVLMWSDLMWWPMFWGTFLLCTSTLSAWTVGVAKQLDRARLTESALQVSEERLRFSQELHDTLGQRLAAMSVKAELARALAKRDDDRLDGELAELQELARTSVTEMHEVVDGYRAVNLSTEVEGARQLLDSAGVHLEVEGDPTELSAPMRELAAWLVREGTTNVVRHSSATRVRLAFSSGDTESVRMSNDGVTRGIERLSGLAGIRRRAEPLGAELIAERDGSLFHVTLTLKEQS</sequence>
<gene>
    <name evidence="6" type="ORF">CGLY_14460</name>
</gene>
<protein>
    <submittedName>
        <fullName evidence="6">Two-component system, sensory histidine kinase</fullName>
    </submittedName>
</protein>
<feature type="transmembrane region" description="Helical" evidence="4">
    <location>
        <begin position="64"/>
        <end position="85"/>
    </location>
</feature>
<feature type="transmembrane region" description="Helical" evidence="4">
    <location>
        <begin position="124"/>
        <end position="144"/>
    </location>
</feature>
<evidence type="ECO:0000256" key="1">
    <source>
        <dbReference type="ARBA" id="ARBA00022679"/>
    </source>
</evidence>
<dbReference type="InterPro" id="IPR036890">
    <property type="entry name" value="HATPase_C_sf"/>
</dbReference>
<reference evidence="6 7" key="1">
    <citation type="journal article" date="2015" name="Int. J. Syst. Evol. Microbiol.">
        <title>Revisiting Corynebacterium glyciniphilum (ex Kubota et al., 1972) sp. nov., nom. rev., isolated from putrefied banana.</title>
        <authorList>
            <person name="Al-Dilaimi A."/>
            <person name="Bednarz H."/>
            <person name="Lomker A."/>
            <person name="Niehaus K."/>
            <person name="Kalinowski J."/>
            <person name="Ruckert C."/>
        </authorList>
    </citation>
    <scope>NUCLEOTIDE SEQUENCE [LARGE SCALE GENOMIC DNA]</scope>
    <source>
        <strain evidence="6">AJ 3170</strain>
    </source>
</reference>